<gene>
    <name evidence="1" type="ORF">E2C01_055940</name>
</gene>
<proteinExistence type="predicted"/>
<accession>A0A5B7GZ01</accession>
<dbReference type="EMBL" id="VSRR010019029">
    <property type="protein sequence ID" value="MPC61864.1"/>
    <property type="molecule type" value="Genomic_DNA"/>
</dbReference>
<comment type="caution">
    <text evidence="1">The sequence shown here is derived from an EMBL/GenBank/DDBJ whole genome shotgun (WGS) entry which is preliminary data.</text>
</comment>
<dbReference type="Proteomes" id="UP000324222">
    <property type="component" value="Unassembled WGS sequence"/>
</dbReference>
<protein>
    <submittedName>
        <fullName evidence="1">Uncharacterized protein</fullName>
    </submittedName>
</protein>
<organism evidence="1 2">
    <name type="scientific">Portunus trituberculatus</name>
    <name type="common">Swimming crab</name>
    <name type="synonym">Neptunus trituberculatus</name>
    <dbReference type="NCBI Taxonomy" id="210409"/>
    <lineage>
        <taxon>Eukaryota</taxon>
        <taxon>Metazoa</taxon>
        <taxon>Ecdysozoa</taxon>
        <taxon>Arthropoda</taxon>
        <taxon>Crustacea</taxon>
        <taxon>Multicrustacea</taxon>
        <taxon>Malacostraca</taxon>
        <taxon>Eumalacostraca</taxon>
        <taxon>Eucarida</taxon>
        <taxon>Decapoda</taxon>
        <taxon>Pleocyemata</taxon>
        <taxon>Brachyura</taxon>
        <taxon>Eubrachyura</taxon>
        <taxon>Portunoidea</taxon>
        <taxon>Portunidae</taxon>
        <taxon>Portuninae</taxon>
        <taxon>Portunus</taxon>
    </lineage>
</organism>
<evidence type="ECO:0000313" key="2">
    <source>
        <dbReference type="Proteomes" id="UP000324222"/>
    </source>
</evidence>
<dbReference type="AlphaFoldDB" id="A0A5B7GZ01"/>
<evidence type="ECO:0000313" key="1">
    <source>
        <dbReference type="EMBL" id="MPC61864.1"/>
    </source>
</evidence>
<sequence>MLLRVARREDREGSLIQLRHIFPLTSLFRVHSGVHYARAVRVRLHRTPMYTTYTTYTGGRCISGDNKAQTRRRTRLSIRQPASGGAGRGGQRLQCSGAAWRALVRACVSASETRQRVAAGKGVECLAAEQKRASVRSRPGQGAN</sequence>
<reference evidence="1 2" key="1">
    <citation type="submission" date="2019-05" db="EMBL/GenBank/DDBJ databases">
        <title>Another draft genome of Portunus trituberculatus and its Hox gene families provides insights of decapod evolution.</title>
        <authorList>
            <person name="Jeong J.-H."/>
            <person name="Song I."/>
            <person name="Kim S."/>
            <person name="Choi T."/>
            <person name="Kim D."/>
            <person name="Ryu S."/>
            <person name="Kim W."/>
        </authorList>
    </citation>
    <scope>NUCLEOTIDE SEQUENCE [LARGE SCALE GENOMIC DNA]</scope>
    <source>
        <tissue evidence="1">Muscle</tissue>
    </source>
</reference>
<keyword evidence="2" id="KW-1185">Reference proteome</keyword>
<name>A0A5B7GZ01_PORTR</name>